<dbReference type="GO" id="GO:0061798">
    <property type="term" value="F:GTP 3',8'-cyclase activity"/>
    <property type="evidence" value="ECO:0007669"/>
    <property type="project" value="UniProtKB-UniRule"/>
</dbReference>
<keyword evidence="5 12" id="KW-0547">Nucleotide-binding</keyword>
<feature type="binding site" evidence="12">
    <location>
        <position position="98"/>
    </location>
    <ligand>
        <name>GTP</name>
        <dbReference type="ChEBI" id="CHEBI:37565"/>
    </ligand>
</feature>
<keyword evidence="3 12" id="KW-0949">S-adenosyl-L-methionine</keyword>
<dbReference type="eggNOG" id="COG2896">
    <property type="taxonomic scope" value="Bacteria"/>
</dbReference>
<dbReference type="InterPro" id="IPR058240">
    <property type="entry name" value="rSAM_sf"/>
</dbReference>
<feature type="binding site" evidence="12">
    <location>
        <position position="122"/>
    </location>
    <ligand>
        <name>S-adenosyl-L-methionine</name>
        <dbReference type="ChEBI" id="CHEBI:59789"/>
    </ligand>
</feature>
<evidence type="ECO:0000256" key="4">
    <source>
        <dbReference type="ARBA" id="ARBA00022723"/>
    </source>
</evidence>
<dbReference type="SUPFAM" id="SSF102114">
    <property type="entry name" value="Radical SAM enzymes"/>
    <property type="match status" value="1"/>
</dbReference>
<dbReference type="HOGENOM" id="CLU_009273_0_1_0"/>
<feature type="binding site" evidence="12">
    <location>
        <position position="30"/>
    </location>
    <ligand>
        <name>S-adenosyl-L-methionine</name>
        <dbReference type="ChEBI" id="CHEBI:59789"/>
    </ligand>
</feature>
<dbReference type="Gene3D" id="3.20.20.70">
    <property type="entry name" value="Aldolase class I"/>
    <property type="match status" value="1"/>
</dbReference>
<dbReference type="InterPro" id="IPR013483">
    <property type="entry name" value="MoaA"/>
</dbReference>
<evidence type="ECO:0000259" key="13">
    <source>
        <dbReference type="PROSITE" id="PS51918"/>
    </source>
</evidence>
<dbReference type="CDD" id="cd01335">
    <property type="entry name" value="Radical_SAM"/>
    <property type="match status" value="1"/>
</dbReference>
<comment type="function">
    <text evidence="12">Catalyzes the cyclization of GTP to (8S)-3',8-cyclo-7,8-dihydroguanosine 5'-triphosphate.</text>
</comment>
<feature type="binding site" evidence="12">
    <location>
        <position position="256"/>
    </location>
    <ligand>
        <name>[4Fe-4S] cluster</name>
        <dbReference type="ChEBI" id="CHEBI:49883"/>
        <label>2</label>
        <note>4Fe-4S-substrate</note>
    </ligand>
</feature>
<keyword evidence="10 12" id="KW-0456">Lyase</keyword>
<dbReference type="KEGG" id="ddf:DEFDS_2141"/>
<dbReference type="GO" id="GO:0006777">
    <property type="term" value="P:Mo-molybdopterin cofactor biosynthetic process"/>
    <property type="evidence" value="ECO:0007669"/>
    <property type="project" value="UniProtKB-UniRule"/>
</dbReference>
<comment type="catalytic activity">
    <reaction evidence="11 12">
        <text>GTP + AH2 + S-adenosyl-L-methionine = (8S)-3',8-cyclo-7,8-dihydroguanosine 5'-triphosphate + 5'-deoxyadenosine + L-methionine + A + H(+)</text>
        <dbReference type="Rhea" id="RHEA:49576"/>
        <dbReference type="ChEBI" id="CHEBI:13193"/>
        <dbReference type="ChEBI" id="CHEBI:15378"/>
        <dbReference type="ChEBI" id="CHEBI:17319"/>
        <dbReference type="ChEBI" id="CHEBI:17499"/>
        <dbReference type="ChEBI" id="CHEBI:37565"/>
        <dbReference type="ChEBI" id="CHEBI:57844"/>
        <dbReference type="ChEBI" id="CHEBI:59789"/>
        <dbReference type="ChEBI" id="CHEBI:131766"/>
        <dbReference type="EC" id="4.1.99.22"/>
    </reaction>
</comment>
<feature type="binding site" evidence="12">
    <location>
        <position position="273"/>
    </location>
    <ligand>
        <name>[4Fe-4S] cluster</name>
        <dbReference type="ChEBI" id="CHEBI:49883"/>
        <label>2</label>
        <note>4Fe-4S-substrate</note>
    </ligand>
</feature>
<name>D3PA48_DEFDS</name>
<comment type="subunit">
    <text evidence="12">Monomer and homodimer.</text>
</comment>
<dbReference type="Proteomes" id="UP000001520">
    <property type="component" value="Chromosome"/>
</dbReference>
<dbReference type="EMBL" id="AP011529">
    <property type="protein sequence ID" value="BAI81588.1"/>
    <property type="molecule type" value="Genomic_DNA"/>
</dbReference>
<feature type="binding site" evidence="12">
    <location>
        <position position="17"/>
    </location>
    <ligand>
        <name>GTP</name>
        <dbReference type="ChEBI" id="CHEBI:37565"/>
    </ligand>
</feature>
<feature type="binding site" evidence="12">
    <location>
        <begin position="261"/>
        <end position="263"/>
    </location>
    <ligand>
        <name>GTP</name>
        <dbReference type="ChEBI" id="CHEBI:37565"/>
    </ligand>
</feature>
<dbReference type="GO" id="GO:0046872">
    <property type="term" value="F:metal ion binding"/>
    <property type="evidence" value="ECO:0007669"/>
    <property type="project" value="UniProtKB-KW"/>
</dbReference>
<dbReference type="GO" id="GO:1904047">
    <property type="term" value="F:S-adenosyl-L-methionine binding"/>
    <property type="evidence" value="ECO:0007669"/>
    <property type="project" value="UniProtKB-UniRule"/>
</dbReference>
<feature type="binding site" evidence="12">
    <location>
        <position position="31"/>
    </location>
    <ligand>
        <name>[4Fe-4S] cluster</name>
        <dbReference type="ChEBI" id="CHEBI:49883"/>
        <label>1</label>
        <note>4Fe-4S-S-AdoMet</note>
    </ligand>
</feature>
<dbReference type="InterPro" id="IPR000385">
    <property type="entry name" value="MoaA_NifB_PqqE_Fe-S-bd_CS"/>
</dbReference>
<feature type="binding site" evidence="12">
    <location>
        <position position="71"/>
    </location>
    <ligand>
        <name>S-adenosyl-L-methionine</name>
        <dbReference type="ChEBI" id="CHEBI:59789"/>
    </ligand>
</feature>
<comment type="pathway">
    <text evidence="12">Cofactor biosynthesis; molybdopterin biosynthesis.</text>
</comment>
<evidence type="ECO:0000256" key="5">
    <source>
        <dbReference type="ARBA" id="ARBA00022741"/>
    </source>
</evidence>
<evidence type="ECO:0000256" key="7">
    <source>
        <dbReference type="ARBA" id="ARBA00023014"/>
    </source>
</evidence>
<keyword evidence="4 12" id="KW-0479">Metal-binding</keyword>
<dbReference type="OrthoDB" id="9763993at2"/>
<dbReference type="SFLD" id="SFLDG01386">
    <property type="entry name" value="main_SPASM_domain-containing"/>
    <property type="match status" value="1"/>
</dbReference>
<dbReference type="STRING" id="639282.DEFDS_2141"/>
<keyword evidence="7 12" id="KW-0411">Iron-sulfur</keyword>
<dbReference type="AlphaFoldDB" id="D3PA48"/>
<protein>
    <recommendedName>
        <fullName evidence="1 12">GTP 3',8-cyclase</fullName>
        <ecNumber evidence="1 12">4.1.99.22</ecNumber>
    </recommendedName>
    <alternativeName>
        <fullName evidence="12">Molybdenum cofactor biosynthesis protein A</fullName>
    </alternativeName>
</protein>
<evidence type="ECO:0000256" key="2">
    <source>
        <dbReference type="ARBA" id="ARBA00022485"/>
    </source>
</evidence>
<keyword evidence="9 12" id="KW-0501">Molybdenum cofactor biosynthesis</keyword>
<dbReference type="GO" id="GO:0051539">
    <property type="term" value="F:4 iron, 4 sulfur cluster binding"/>
    <property type="evidence" value="ECO:0007669"/>
    <property type="project" value="UniProtKB-UniRule"/>
</dbReference>
<organism evidence="14 15">
    <name type="scientific">Deferribacter desulfuricans (strain DSM 14783 / JCM 11476 / NBRC 101012 / SSM1)</name>
    <dbReference type="NCBI Taxonomy" id="639282"/>
    <lineage>
        <taxon>Bacteria</taxon>
        <taxon>Pseudomonadati</taxon>
        <taxon>Deferribacterota</taxon>
        <taxon>Deferribacteres</taxon>
        <taxon>Deferribacterales</taxon>
        <taxon>Deferribacteraceae</taxon>
        <taxon>Deferribacter</taxon>
    </lineage>
</organism>
<dbReference type="InterPro" id="IPR013785">
    <property type="entry name" value="Aldolase_TIM"/>
</dbReference>
<feature type="binding site" evidence="12">
    <location>
        <position position="24"/>
    </location>
    <ligand>
        <name>[4Fe-4S] cluster</name>
        <dbReference type="ChEBI" id="CHEBI:49883"/>
        <label>1</label>
        <note>4Fe-4S-S-AdoMet</note>
    </ligand>
</feature>
<feature type="binding site" evidence="12">
    <location>
        <position position="193"/>
    </location>
    <ligand>
        <name>S-adenosyl-L-methionine</name>
        <dbReference type="ChEBI" id="CHEBI:59789"/>
    </ligand>
</feature>
<feature type="binding site" evidence="12">
    <location>
        <position position="159"/>
    </location>
    <ligand>
        <name>GTP</name>
        <dbReference type="ChEBI" id="CHEBI:37565"/>
    </ligand>
</feature>
<dbReference type="SMART" id="SM00729">
    <property type="entry name" value="Elp3"/>
    <property type="match status" value="1"/>
</dbReference>
<keyword evidence="6 12" id="KW-0408">Iron</keyword>
<proteinExistence type="inferred from homology"/>
<dbReference type="NCBIfam" id="NF001199">
    <property type="entry name" value="PRK00164.2-1"/>
    <property type="match status" value="1"/>
</dbReference>
<dbReference type="CDD" id="cd21117">
    <property type="entry name" value="Twitch_MoaA"/>
    <property type="match status" value="1"/>
</dbReference>
<dbReference type="PROSITE" id="PS51918">
    <property type="entry name" value="RADICAL_SAM"/>
    <property type="match status" value="1"/>
</dbReference>
<dbReference type="InterPro" id="IPR007197">
    <property type="entry name" value="rSAM"/>
</dbReference>
<dbReference type="GO" id="GO:0005525">
    <property type="term" value="F:GTP binding"/>
    <property type="evidence" value="ECO:0007669"/>
    <property type="project" value="UniProtKB-UniRule"/>
</dbReference>
<dbReference type="SFLD" id="SFLDG01067">
    <property type="entry name" value="SPASM/twitch_domain_containing"/>
    <property type="match status" value="1"/>
</dbReference>
<dbReference type="EC" id="4.1.99.22" evidence="1 12"/>
<evidence type="ECO:0000256" key="9">
    <source>
        <dbReference type="ARBA" id="ARBA00023150"/>
    </source>
</evidence>
<gene>
    <name evidence="12 14" type="primary">moaA</name>
    <name evidence="14" type="ordered locus">DEFDS_2141</name>
</gene>
<evidence type="ECO:0000313" key="14">
    <source>
        <dbReference type="EMBL" id="BAI81588.1"/>
    </source>
</evidence>
<dbReference type="Pfam" id="PF06463">
    <property type="entry name" value="Mob_synth_C"/>
    <property type="match status" value="1"/>
</dbReference>
<feature type="binding site" evidence="12">
    <location>
        <position position="28"/>
    </location>
    <ligand>
        <name>[4Fe-4S] cluster</name>
        <dbReference type="ChEBI" id="CHEBI:49883"/>
        <label>1</label>
        <note>4Fe-4S-S-AdoMet</note>
    </ligand>
</feature>
<comment type="similarity">
    <text evidence="12">Belongs to the radical SAM superfamily. MoaA family.</text>
</comment>
<dbReference type="GO" id="GO:0061799">
    <property type="term" value="F:cyclic pyranopterin monophosphate synthase activity"/>
    <property type="evidence" value="ECO:0007669"/>
    <property type="project" value="TreeGrafter"/>
</dbReference>
<dbReference type="PANTHER" id="PTHR22960:SF0">
    <property type="entry name" value="MOLYBDENUM COFACTOR BIOSYNTHESIS PROTEIN 1"/>
    <property type="match status" value="1"/>
</dbReference>
<comment type="cofactor">
    <cofactor evidence="12">
        <name>[4Fe-4S] cluster</name>
        <dbReference type="ChEBI" id="CHEBI:49883"/>
    </cofactor>
    <text evidence="12">Binds 2 [4Fe-4S] clusters. Binds 1 [4Fe-4S] cluster coordinated with 3 cysteines and an exchangeable S-adenosyl-L-methionine and 1 [4Fe-4S] cluster coordinated with 3 cysteines and the GTP-derived substrate.</text>
</comment>
<dbReference type="PROSITE" id="PS01305">
    <property type="entry name" value="MOAA_NIFB_PQQE"/>
    <property type="match status" value="1"/>
</dbReference>
<evidence type="ECO:0000256" key="11">
    <source>
        <dbReference type="ARBA" id="ARBA00048697"/>
    </source>
</evidence>
<accession>D3PA48</accession>
<keyword evidence="8 12" id="KW-0342">GTP-binding</keyword>
<feature type="binding site" evidence="12">
    <location>
        <position position="259"/>
    </location>
    <ligand>
        <name>[4Fe-4S] cluster</name>
        <dbReference type="ChEBI" id="CHEBI:49883"/>
        <label>2</label>
        <note>4Fe-4S-substrate</note>
    </ligand>
</feature>
<keyword evidence="15" id="KW-1185">Reference proteome</keyword>
<reference evidence="14 15" key="1">
    <citation type="journal article" date="2010" name="DNA Res.">
        <title>Bacterial lifestyle in a deep-sea hydrothermal vent chimney revealed by the genome sequence of the thermophilic bacterium Deferribacter desulfuricans SSM1.</title>
        <authorList>
            <person name="Takaki Y."/>
            <person name="Shimamura S."/>
            <person name="Nakagawa S."/>
            <person name="Fukuhara Y."/>
            <person name="Horikawa H."/>
            <person name="Ankai A."/>
            <person name="Harada T."/>
            <person name="Hosoyama A."/>
            <person name="Oguchi A."/>
            <person name="Fukui S."/>
            <person name="Fujita N."/>
            <person name="Takami H."/>
            <person name="Takai K."/>
        </authorList>
    </citation>
    <scope>NUCLEOTIDE SEQUENCE [LARGE SCALE GENOMIC DNA]</scope>
    <source>
        <strain evidence="15">DSM 14783 / JCM 11476 / NBRC 101012 / SSM1</strain>
    </source>
</reference>
<dbReference type="RefSeq" id="WP_013008833.1">
    <property type="nucleotide sequence ID" value="NC_013939.1"/>
</dbReference>
<feature type="binding site" evidence="12">
    <location>
        <position position="67"/>
    </location>
    <ligand>
        <name>GTP</name>
        <dbReference type="ChEBI" id="CHEBI:37565"/>
    </ligand>
</feature>
<evidence type="ECO:0000313" key="15">
    <source>
        <dbReference type="Proteomes" id="UP000001520"/>
    </source>
</evidence>
<dbReference type="NCBIfam" id="TIGR02666">
    <property type="entry name" value="moaA"/>
    <property type="match status" value="1"/>
</dbReference>
<dbReference type="InterPro" id="IPR040064">
    <property type="entry name" value="MoaA-like"/>
</dbReference>
<dbReference type="HAMAP" id="MF_01225_B">
    <property type="entry name" value="MoaA_B"/>
    <property type="match status" value="1"/>
</dbReference>
<keyword evidence="2 12" id="KW-0004">4Fe-4S</keyword>
<dbReference type="UniPathway" id="UPA00344"/>
<sequence length="329" mass="37535">MTNKLVDKFGRFYNYLRISVTDRCNFRCKYCMPQHNFKMLSHSDILSYEDIIFVVKTLTEVGIEKIRITGGEPLVRKNINYLFERLGGLKNIKDLTLTTNGSLLKKYGKTIFDAGVRRINISLDSLKANRYEYITGGFNLSHIIDSINYAKNIGFDPIKINVVAIKGFNDDEILDFCEFAAENKLNVRFIEFMPLESSFEWKKENIITGKEILNLISQKYDLQKIEKSKLAGPAENYLLSNGAKIGIITPISNHFCATCDKLRLTADGKLRPCLLSNYEVDLKPAILNSDKEMLLDLINKSLNLKADKHPVCKNDKNNDFGRNMFEIGG</sequence>
<dbReference type="PANTHER" id="PTHR22960">
    <property type="entry name" value="MOLYBDOPTERIN COFACTOR SYNTHESIS PROTEIN A"/>
    <property type="match status" value="1"/>
</dbReference>
<dbReference type="InterPro" id="IPR050105">
    <property type="entry name" value="MoCo_biosynth_MoaA/MoaC"/>
</dbReference>
<evidence type="ECO:0000256" key="6">
    <source>
        <dbReference type="ARBA" id="ARBA00023004"/>
    </source>
</evidence>
<dbReference type="InterPro" id="IPR010505">
    <property type="entry name" value="MoaA_twitch"/>
</dbReference>
<evidence type="ECO:0000256" key="12">
    <source>
        <dbReference type="HAMAP-Rule" id="MF_01225"/>
    </source>
</evidence>
<evidence type="ECO:0000256" key="1">
    <source>
        <dbReference type="ARBA" id="ARBA00012167"/>
    </source>
</evidence>
<dbReference type="SFLD" id="SFLDG01383">
    <property type="entry name" value="cyclic_pyranopterin_phosphate"/>
    <property type="match status" value="1"/>
</dbReference>
<feature type="domain" description="Radical SAM core" evidence="13">
    <location>
        <begin position="8"/>
        <end position="234"/>
    </location>
</feature>
<dbReference type="Pfam" id="PF04055">
    <property type="entry name" value="Radical_SAM"/>
    <property type="match status" value="1"/>
</dbReference>
<evidence type="ECO:0000256" key="8">
    <source>
        <dbReference type="ARBA" id="ARBA00023134"/>
    </source>
</evidence>
<evidence type="ECO:0000256" key="10">
    <source>
        <dbReference type="ARBA" id="ARBA00023239"/>
    </source>
</evidence>
<dbReference type="InterPro" id="IPR006638">
    <property type="entry name" value="Elp3/MiaA/NifB-like_rSAM"/>
</dbReference>
<evidence type="ECO:0000256" key="3">
    <source>
        <dbReference type="ARBA" id="ARBA00022691"/>
    </source>
</evidence>
<dbReference type="SFLD" id="SFLDS00029">
    <property type="entry name" value="Radical_SAM"/>
    <property type="match status" value="1"/>
</dbReference>